<keyword evidence="4" id="KW-0472">Membrane</keyword>
<feature type="domain" description="Zn(2)-C6 fungal-type" evidence="5">
    <location>
        <begin position="10"/>
        <end position="39"/>
    </location>
</feature>
<dbReference type="InterPro" id="IPR050613">
    <property type="entry name" value="Sec_Metabolite_Reg"/>
</dbReference>
<keyword evidence="4" id="KW-1133">Transmembrane helix</keyword>
<keyword evidence="7" id="KW-1185">Reference proteome</keyword>
<dbReference type="RefSeq" id="XP_062794804.1">
    <property type="nucleotide sequence ID" value="XM_062938753.1"/>
</dbReference>
<keyword evidence="2" id="KW-0479">Metal-binding</keyword>
<dbReference type="CDD" id="cd12148">
    <property type="entry name" value="fungal_TF_MHR"/>
    <property type="match status" value="1"/>
</dbReference>
<dbReference type="PROSITE" id="PS00463">
    <property type="entry name" value="ZN2_CY6_FUNGAL_1"/>
    <property type="match status" value="1"/>
</dbReference>
<dbReference type="GeneID" id="87959189"/>
<dbReference type="InterPro" id="IPR001138">
    <property type="entry name" value="Zn2Cys6_DnaBD"/>
</dbReference>
<feature type="transmembrane region" description="Helical" evidence="4">
    <location>
        <begin position="536"/>
        <end position="554"/>
    </location>
</feature>
<sequence length="736" mass="82207">MLSSRRSKQSCTECRRRKIRCNRRIPCETCTARGEEDLCEGKAVTQASGDRSFPRMKDFRALAARVAQLENQMSNMQDQGHISQTQTSFSPSHMSMTMPLEANQSAANDVPLPSTVTSPAQSSLSSDLHQAMDQNTGSPMLPFGVVHAAEDSVALVLEDFAMGHIANKERAGRRQDPKISNQLYQAVSKAVSILPDAGRSLFLINFYFTHIDWNTKFNRFASLSKERMSAEVRPEWLTVHLMVLCLSVHLLANSERQILGIRGDQWQEIARGLFLASQDVLFASSFLSRHSIEHLQYDADDAADSHWALIGSAVKIAQNLGLHRLGREDQGSTTKWPKPWQNALHREIGRHVWWNIVFLDWSHALSHGMTYCVHSRQNLTSFPANINTADLTAHTSLSPLPLSQYTTASYTIFRLRFLVLYKEHIDHLVKNQPADYAFLTRMDSRFVALRDGLPTYFQNDENSKRLATELNTPCIVSESIAIRMIAANRLLRLHRPYLVLGYQDPKYRQSTEQCVRSARTLLTLYETARITAPTLVNYWLVLFYAFAAAVVIFIQLCHSDREGREECKILLFRAMDLFRAVREVSAAARNAVVILESLLTAEASLAAEGNYDTLYGHANGGTAPEEDSLFRRAVRRVLSSPPFSELFTVPAPTSTGNTMPWDSAPQHGGQHLGIDGDNMDGMWQGAVHGHASIRQNLGFGLAELASFAPDQALDPILASGDNGELDLESFLATLTS</sequence>
<keyword evidence="4" id="KW-0812">Transmembrane</keyword>
<proteinExistence type="predicted"/>
<evidence type="ECO:0000259" key="5">
    <source>
        <dbReference type="PROSITE" id="PS50048"/>
    </source>
</evidence>
<dbReference type="Pfam" id="PF04082">
    <property type="entry name" value="Fungal_trans"/>
    <property type="match status" value="1"/>
</dbReference>
<dbReference type="PANTHER" id="PTHR31001">
    <property type="entry name" value="UNCHARACTERIZED TRANSCRIPTIONAL REGULATORY PROTEIN"/>
    <property type="match status" value="1"/>
</dbReference>
<dbReference type="PROSITE" id="PS50048">
    <property type="entry name" value="ZN2_CY6_FUNGAL_2"/>
    <property type="match status" value="1"/>
</dbReference>
<dbReference type="SMART" id="SM00906">
    <property type="entry name" value="Fungal_trans"/>
    <property type="match status" value="1"/>
</dbReference>
<organism evidence="6 7">
    <name type="scientific">Kwoniella shivajii</name>
    <dbReference type="NCBI Taxonomy" id="564305"/>
    <lineage>
        <taxon>Eukaryota</taxon>
        <taxon>Fungi</taxon>
        <taxon>Dikarya</taxon>
        <taxon>Basidiomycota</taxon>
        <taxon>Agaricomycotina</taxon>
        <taxon>Tremellomycetes</taxon>
        <taxon>Tremellales</taxon>
        <taxon>Cryptococcaceae</taxon>
        <taxon>Kwoniella</taxon>
    </lineage>
</organism>
<evidence type="ECO:0000256" key="3">
    <source>
        <dbReference type="ARBA" id="ARBA00023242"/>
    </source>
</evidence>
<gene>
    <name evidence="6" type="ORF">IL334_007059</name>
</gene>
<name>A0ABZ1D837_9TREE</name>
<reference evidence="6 7" key="1">
    <citation type="submission" date="2024-01" db="EMBL/GenBank/DDBJ databases">
        <title>Comparative genomics of Cryptococcus and Kwoniella reveals pathogenesis evolution and contrasting modes of karyotype evolution via chromosome fusion or intercentromeric recombination.</title>
        <authorList>
            <person name="Coelho M.A."/>
            <person name="David-Palma M."/>
            <person name="Shea T."/>
            <person name="Bowers K."/>
            <person name="McGinley-Smith S."/>
            <person name="Mohammad A.W."/>
            <person name="Gnirke A."/>
            <person name="Yurkov A.M."/>
            <person name="Nowrousian M."/>
            <person name="Sun S."/>
            <person name="Cuomo C.A."/>
            <person name="Heitman J."/>
        </authorList>
    </citation>
    <scope>NUCLEOTIDE SEQUENCE [LARGE SCALE GENOMIC DNA]</scope>
    <source>
        <strain evidence="6">CBS 11374</strain>
    </source>
</reference>
<evidence type="ECO:0000313" key="6">
    <source>
        <dbReference type="EMBL" id="WRT70065.1"/>
    </source>
</evidence>
<dbReference type="EMBL" id="CP141890">
    <property type="protein sequence ID" value="WRT70065.1"/>
    <property type="molecule type" value="Genomic_DNA"/>
</dbReference>
<evidence type="ECO:0000256" key="1">
    <source>
        <dbReference type="ARBA" id="ARBA00004123"/>
    </source>
</evidence>
<dbReference type="SMART" id="SM00066">
    <property type="entry name" value="GAL4"/>
    <property type="match status" value="1"/>
</dbReference>
<dbReference type="Proteomes" id="UP001329825">
    <property type="component" value="Chromosome 10"/>
</dbReference>
<accession>A0ABZ1D837</accession>
<protein>
    <recommendedName>
        <fullName evidence="5">Zn(2)-C6 fungal-type domain-containing protein</fullName>
    </recommendedName>
</protein>
<evidence type="ECO:0000256" key="2">
    <source>
        <dbReference type="ARBA" id="ARBA00022723"/>
    </source>
</evidence>
<dbReference type="Pfam" id="PF00172">
    <property type="entry name" value="Zn_clus"/>
    <property type="match status" value="1"/>
</dbReference>
<evidence type="ECO:0000313" key="7">
    <source>
        <dbReference type="Proteomes" id="UP001329825"/>
    </source>
</evidence>
<dbReference type="SUPFAM" id="SSF57701">
    <property type="entry name" value="Zn2/Cys6 DNA-binding domain"/>
    <property type="match status" value="1"/>
</dbReference>
<evidence type="ECO:0000256" key="4">
    <source>
        <dbReference type="SAM" id="Phobius"/>
    </source>
</evidence>
<dbReference type="InterPro" id="IPR007219">
    <property type="entry name" value="XnlR_reg_dom"/>
</dbReference>
<dbReference type="PANTHER" id="PTHR31001:SF76">
    <property type="entry name" value="ZN(2)-C6 FUNGAL-TYPE DOMAIN-CONTAINING PROTEIN"/>
    <property type="match status" value="1"/>
</dbReference>
<dbReference type="InterPro" id="IPR036864">
    <property type="entry name" value="Zn2-C6_fun-type_DNA-bd_sf"/>
</dbReference>
<dbReference type="Gene3D" id="4.10.240.10">
    <property type="entry name" value="Zn(2)-C6 fungal-type DNA-binding domain"/>
    <property type="match status" value="1"/>
</dbReference>
<comment type="subcellular location">
    <subcellularLocation>
        <location evidence="1">Nucleus</location>
    </subcellularLocation>
</comment>
<keyword evidence="3" id="KW-0539">Nucleus</keyword>